<evidence type="ECO:0000313" key="7">
    <source>
        <dbReference type="EMBL" id="RHZ58962.1"/>
    </source>
</evidence>
<evidence type="ECO:0000256" key="4">
    <source>
        <dbReference type="ARBA" id="ARBA00034617"/>
    </source>
</evidence>
<dbReference type="EC" id="5.6.2.4" evidence="5"/>
<gene>
    <name evidence="7" type="ORF">Glove_366g4</name>
</gene>
<dbReference type="OrthoDB" id="10261556at2759"/>
<dbReference type="SMART" id="SM00490">
    <property type="entry name" value="HELICc"/>
    <property type="match status" value="1"/>
</dbReference>
<evidence type="ECO:0000256" key="5">
    <source>
        <dbReference type="ARBA" id="ARBA00034808"/>
    </source>
</evidence>
<dbReference type="InterPro" id="IPR036388">
    <property type="entry name" value="WH-like_DNA-bd_sf"/>
</dbReference>
<keyword evidence="3" id="KW-0413">Isomerase</keyword>
<proteinExistence type="inferred from homology"/>
<dbReference type="GO" id="GO:0005694">
    <property type="term" value="C:chromosome"/>
    <property type="evidence" value="ECO:0007669"/>
    <property type="project" value="TreeGrafter"/>
</dbReference>
<evidence type="ECO:0000313" key="8">
    <source>
        <dbReference type="Proteomes" id="UP000266861"/>
    </source>
</evidence>
<dbReference type="AlphaFoldDB" id="A0A397H7B8"/>
<dbReference type="GO" id="GO:0043138">
    <property type="term" value="F:3'-5' DNA helicase activity"/>
    <property type="evidence" value="ECO:0007669"/>
    <property type="project" value="UniProtKB-EC"/>
</dbReference>
<accession>A0A397H7B8</accession>
<dbReference type="GO" id="GO:0009378">
    <property type="term" value="F:four-way junction helicase activity"/>
    <property type="evidence" value="ECO:0007669"/>
    <property type="project" value="TreeGrafter"/>
</dbReference>
<dbReference type="STRING" id="1348612.A0A397H7B8"/>
<comment type="caution">
    <text evidence="7">The sequence shown here is derived from an EMBL/GenBank/DDBJ whole genome shotgun (WGS) entry which is preliminary data.</text>
</comment>
<dbReference type="Gene3D" id="1.10.10.10">
    <property type="entry name" value="Winged helix-like DNA-binding domain superfamily/Winged helix DNA-binding domain"/>
    <property type="match status" value="1"/>
</dbReference>
<dbReference type="InterPro" id="IPR001650">
    <property type="entry name" value="Helicase_C-like"/>
</dbReference>
<dbReference type="Gene3D" id="3.40.50.300">
    <property type="entry name" value="P-loop containing nucleotide triphosphate hydrolases"/>
    <property type="match status" value="1"/>
</dbReference>
<keyword evidence="8" id="KW-1185">Reference proteome</keyword>
<dbReference type="PANTHER" id="PTHR13710">
    <property type="entry name" value="DNA HELICASE RECQ FAMILY MEMBER"/>
    <property type="match status" value="1"/>
</dbReference>
<sequence>MCDLYALTTQPIHHQQKVFEEITNEVHYILDQEHFRDSWSYLCNIKKIFPNSLVLLLSATYKITEVQEILSYLNIDHQQMSLIRDKHFGSNSIIFQVIKKKDNKEQFLETIFKIIGEVEIANEKSSALLSWKSEKVYIIVATNAFGMKINKPDVRVVIHAVFPMSMSNLIQESGRAGRDGLLAKAIIMFNRKDIRTVMGVYSGGYVDSTQEQQNKHNDLEILDRIKYLSNAKHKIREVLFYCFTIYQCLDKPIYVDVRSDMEKMLEVINVITKTKQQITKNNIIDIFRQSQTKNVKNQAFQECNICDNCIRRIVDKPIYVDVRSDMEKMLEVINVITKTKQQITKNNIIDIFRQSQTKNVKIEENIILNRSSIGNYSCSVFILGLVENAFEKANAQNWNYLIKTK</sequence>
<dbReference type="Pfam" id="PF00271">
    <property type="entry name" value="Helicase_C"/>
    <property type="match status" value="1"/>
</dbReference>
<evidence type="ECO:0000256" key="3">
    <source>
        <dbReference type="ARBA" id="ARBA00023235"/>
    </source>
</evidence>
<protein>
    <recommendedName>
        <fullName evidence="5">DNA 3'-5' helicase</fullName>
        <ecNumber evidence="5">5.6.2.4</ecNumber>
    </recommendedName>
</protein>
<feature type="domain" description="Helicase C-terminal" evidence="6">
    <location>
        <begin position="65"/>
        <end position="229"/>
    </location>
</feature>
<organism evidence="7 8">
    <name type="scientific">Diversispora epigaea</name>
    <dbReference type="NCBI Taxonomy" id="1348612"/>
    <lineage>
        <taxon>Eukaryota</taxon>
        <taxon>Fungi</taxon>
        <taxon>Fungi incertae sedis</taxon>
        <taxon>Mucoromycota</taxon>
        <taxon>Glomeromycotina</taxon>
        <taxon>Glomeromycetes</taxon>
        <taxon>Diversisporales</taxon>
        <taxon>Diversisporaceae</taxon>
        <taxon>Diversispora</taxon>
    </lineage>
</organism>
<dbReference type="Proteomes" id="UP000266861">
    <property type="component" value="Unassembled WGS sequence"/>
</dbReference>
<dbReference type="PROSITE" id="PS51194">
    <property type="entry name" value="HELICASE_CTER"/>
    <property type="match status" value="1"/>
</dbReference>
<reference evidence="7 8" key="1">
    <citation type="submission" date="2018-08" db="EMBL/GenBank/DDBJ databases">
        <title>Genome and evolution of the arbuscular mycorrhizal fungus Diversispora epigaea (formerly Glomus versiforme) and its bacterial endosymbionts.</title>
        <authorList>
            <person name="Sun X."/>
            <person name="Fei Z."/>
            <person name="Harrison M."/>
        </authorList>
    </citation>
    <scope>NUCLEOTIDE SEQUENCE [LARGE SCALE GENOMIC DNA]</scope>
    <source>
        <strain evidence="7 8">IT104</strain>
    </source>
</reference>
<comment type="catalytic activity">
    <reaction evidence="4">
        <text>Couples ATP hydrolysis with the unwinding of duplex DNA by translocating in the 3'-5' direction.</text>
        <dbReference type="EC" id="5.6.2.4"/>
    </reaction>
</comment>
<dbReference type="GO" id="GO:0000724">
    <property type="term" value="P:double-strand break repair via homologous recombination"/>
    <property type="evidence" value="ECO:0007669"/>
    <property type="project" value="TreeGrafter"/>
</dbReference>
<dbReference type="SUPFAM" id="SSF52540">
    <property type="entry name" value="P-loop containing nucleoside triphosphate hydrolases"/>
    <property type="match status" value="1"/>
</dbReference>
<evidence type="ECO:0000259" key="6">
    <source>
        <dbReference type="PROSITE" id="PS51194"/>
    </source>
</evidence>
<evidence type="ECO:0000256" key="1">
    <source>
        <dbReference type="ARBA" id="ARBA00005446"/>
    </source>
</evidence>
<evidence type="ECO:0000256" key="2">
    <source>
        <dbReference type="ARBA" id="ARBA00023125"/>
    </source>
</evidence>
<comment type="similarity">
    <text evidence="1">Belongs to the helicase family. RecQ subfamily.</text>
</comment>
<dbReference type="GO" id="GO:0005737">
    <property type="term" value="C:cytoplasm"/>
    <property type="evidence" value="ECO:0007669"/>
    <property type="project" value="TreeGrafter"/>
</dbReference>
<dbReference type="InterPro" id="IPR027417">
    <property type="entry name" value="P-loop_NTPase"/>
</dbReference>
<dbReference type="GO" id="GO:0003677">
    <property type="term" value="F:DNA binding"/>
    <property type="evidence" value="ECO:0007669"/>
    <property type="project" value="UniProtKB-KW"/>
</dbReference>
<dbReference type="PANTHER" id="PTHR13710:SF105">
    <property type="entry name" value="ATP-DEPENDENT DNA HELICASE Q1"/>
    <property type="match status" value="1"/>
</dbReference>
<keyword evidence="2" id="KW-0238">DNA-binding</keyword>
<dbReference type="EMBL" id="PQFF01000332">
    <property type="protein sequence ID" value="RHZ58962.1"/>
    <property type="molecule type" value="Genomic_DNA"/>
</dbReference>
<name>A0A397H7B8_9GLOM</name>